<dbReference type="EMBL" id="FQTU01000007">
    <property type="protein sequence ID" value="SHE80471.1"/>
    <property type="molecule type" value="Genomic_DNA"/>
</dbReference>
<dbReference type="InterPro" id="IPR005064">
    <property type="entry name" value="BUG"/>
</dbReference>
<keyword evidence="2" id="KW-0732">Signal</keyword>
<protein>
    <submittedName>
        <fullName evidence="3">Tripartite-type tricarboxylate transporter, receptor component TctC</fullName>
    </submittedName>
</protein>
<reference evidence="3 4" key="1">
    <citation type="submission" date="2016-11" db="EMBL/GenBank/DDBJ databases">
        <authorList>
            <person name="Jaros S."/>
            <person name="Januszkiewicz K."/>
            <person name="Wedrychowicz H."/>
        </authorList>
    </citation>
    <scope>NUCLEOTIDE SEQUENCE [LARGE SCALE GENOMIC DNA]</scope>
    <source>
        <strain evidence="3 4">DSM 14828</strain>
    </source>
</reference>
<evidence type="ECO:0000256" key="2">
    <source>
        <dbReference type="SAM" id="SignalP"/>
    </source>
</evidence>
<keyword evidence="4" id="KW-1185">Reference proteome</keyword>
<dbReference type="RefSeq" id="WP_073270213.1">
    <property type="nucleotide sequence ID" value="NZ_FQTU01000007.1"/>
</dbReference>
<evidence type="ECO:0000313" key="4">
    <source>
        <dbReference type="Proteomes" id="UP000184251"/>
    </source>
</evidence>
<dbReference type="Gene3D" id="3.40.190.150">
    <property type="entry name" value="Bordetella uptake gene, domain 1"/>
    <property type="match status" value="1"/>
</dbReference>
<organism evidence="3 4">
    <name type="scientific">Alkalibacter saccharofermentans DSM 14828</name>
    <dbReference type="NCBI Taxonomy" id="1120975"/>
    <lineage>
        <taxon>Bacteria</taxon>
        <taxon>Bacillati</taxon>
        <taxon>Bacillota</taxon>
        <taxon>Clostridia</taxon>
        <taxon>Eubacteriales</taxon>
        <taxon>Eubacteriaceae</taxon>
        <taxon>Alkalibacter</taxon>
    </lineage>
</organism>
<dbReference type="InterPro" id="IPR042100">
    <property type="entry name" value="Bug_dom1"/>
</dbReference>
<evidence type="ECO:0000256" key="1">
    <source>
        <dbReference type="ARBA" id="ARBA00006987"/>
    </source>
</evidence>
<dbReference type="CDD" id="cd07012">
    <property type="entry name" value="PBP2_Bug_TTT"/>
    <property type="match status" value="1"/>
</dbReference>
<dbReference type="Proteomes" id="UP000184251">
    <property type="component" value="Unassembled WGS sequence"/>
</dbReference>
<proteinExistence type="inferred from homology"/>
<dbReference type="AlphaFoldDB" id="A0A1M4WGQ3"/>
<dbReference type="PROSITE" id="PS51257">
    <property type="entry name" value="PROKAR_LIPOPROTEIN"/>
    <property type="match status" value="1"/>
</dbReference>
<dbReference type="STRING" id="1120975.SAMN02746064_01235"/>
<dbReference type="PANTHER" id="PTHR42928:SF5">
    <property type="entry name" value="BLR1237 PROTEIN"/>
    <property type="match status" value="1"/>
</dbReference>
<dbReference type="SUPFAM" id="SSF53850">
    <property type="entry name" value="Periplasmic binding protein-like II"/>
    <property type="match status" value="1"/>
</dbReference>
<feature type="chain" id="PRO_5012002239" evidence="2">
    <location>
        <begin position="26"/>
        <end position="324"/>
    </location>
</feature>
<sequence>MKKGKRRFLKLFAFVAVLALMTSFAGCQSEDEFPSKQISLVIQAAPGGESDMTGRLVGQTMEKELGVPVVASNRTGAAGAVAFQYVKSQAADGYTIGICPAEIAMVQALGLSEIVPDDMDFLGGAAETSSSLIVSANAPYDTLEEFVEYAKANPGQLKSGTAGAGSTLHIASALLERAADISFNYVPYDGSSEAITALMGGHVDIVTIGVLAAKAGVDSGDLKILAILGEERVEQYPDVPTAQEAGVDCVYTTWVGLYAPSGLDADVKATLEAAVKAGVEGEPYQNFAKERGLTIRYRTAAEFTQFVNENYEMYSELIPTLNLN</sequence>
<gene>
    <name evidence="3" type="ORF">SAMN02746064_01235</name>
</gene>
<dbReference type="Pfam" id="PF03401">
    <property type="entry name" value="TctC"/>
    <property type="match status" value="1"/>
</dbReference>
<name>A0A1M4WGQ3_9FIRM</name>
<dbReference type="Gene3D" id="3.40.190.10">
    <property type="entry name" value="Periplasmic binding protein-like II"/>
    <property type="match status" value="1"/>
</dbReference>
<dbReference type="PANTHER" id="PTHR42928">
    <property type="entry name" value="TRICARBOXYLATE-BINDING PROTEIN"/>
    <property type="match status" value="1"/>
</dbReference>
<comment type="similarity">
    <text evidence="1">Belongs to the UPF0065 (bug) family.</text>
</comment>
<dbReference type="OrthoDB" id="8880247at2"/>
<evidence type="ECO:0000313" key="3">
    <source>
        <dbReference type="EMBL" id="SHE80471.1"/>
    </source>
</evidence>
<keyword evidence="3" id="KW-0675">Receptor</keyword>
<feature type="signal peptide" evidence="2">
    <location>
        <begin position="1"/>
        <end position="25"/>
    </location>
</feature>
<accession>A0A1M4WGQ3</accession>
<dbReference type="PIRSF" id="PIRSF017082">
    <property type="entry name" value="YflP"/>
    <property type="match status" value="1"/>
</dbReference>